<evidence type="ECO:0000313" key="23">
    <source>
        <dbReference type="Proteomes" id="UP000244906"/>
    </source>
</evidence>
<keyword evidence="5 18" id="KW-0479">Metal-binding</keyword>
<organism evidence="22 23">
    <name type="scientific">Pelagibaculum spongiae</name>
    <dbReference type="NCBI Taxonomy" id="2080658"/>
    <lineage>
        <taxon>Bacteria</taxon>
        <taxon>Pseudomonadati</taxon>
        <taxon>Pseudomonadota</taxon>
        <taxon>Gammaproteobacteria</taxon>
        <taxon>Oceanospirillales</taxon>
        <taxon>Pelagibaculum</taxon>
    </lineage>
</organism>
<dbReference type="SUPFAM" id="SSF64153">
    <property type="entry name" value="YjeF N-terminal domain-like"/>
    <property type="match status" value="1"/>
</dbReference>
<dbReference type="InterPro" id="IPR004443">
    <property type="entry name" value="YjeF_N_dom"/>
</dbReference>
<evidence type="ECO:0000259" key="20">
    <source>
        <dbReference type="PROSITE" id="PS51383"/>
    </source>
</evidence>
<feature type="binding site" evidence="18">
    <location>
        <begin position="162"/>
        <end position="168"/>
    </location>
    <ligand>
        <name>(6S)-NADPHX</name>
        <dbReference type="ChEBI" id="CHEBI:64076"/>
    </ligand>
</feature>
<dbReference type="EMBL" id="QDDL01000002">
    <property type="protein sequence ID" value="PVZ70405.1"/>
    <property type="molecule type" value="Genomic_DNA"/>
</dbReference>
<comment type="function">
    <text evidence="18">Catalyzes the epimerization of the S- and R-forms of NAD(P)HX, a damaged form of NAD(P)H that is a result of enzymatic or heat-dependent hydration. This is a prerequisite for the S-specific NAD(P)H-hydrate dehydratase to allow the repair of both epimers of NAD(P)HX.</text>
</comment>
<dbReference type="CDD" id="cd01171">
    <property type="entry name" value="YXKO-related"/>
    <property type="match status" value="1"/>
</dbReference>
<keyword evidence="23" id="KW-1185">Reference proteome</keyword>
<dbReference type="PIRSF" id="PIRSF017184">
    <property type="entry name" value="Nnr"/>
    <property type="match status" value="1"/>
</dbReference>
<keyword evidence="11 18" id="KW-0413">Isomerase</keyword>
<evidence type="ECO:0000256" key="10">
    <source>
        <dbReference type="ARBA" id="ARBA00023027"/>
    </source>
</evidence>
<evidence type="ECO:0000256" key="5">
    <source>
        <dbReference type="ARBA" id="ARBA00022723"/>
    </source>
</evidence>
<feature type="binding site" evidence="18">
    <location>
        <position position="173"/>
    </location>
    <ligand>
        <name>(6S)-NADPHX</name>
        <dbReference type="ChEBI" id="CHEBI:64076"/>
    </ligand>
</feature>
<dbReference type="Gene3D" id="3.40.1190.20">
    <property type="match status" value="1"/>
</dbReference>
<comment type="subunit">
    <text evidence="17">Homotetramer.</text>
</comment>
<feature type="binding site" evidence="18">
    <location>
        <begin position="92"/>
        <end position="96"/>
    </location>
    <ligand>
        <name>(6S)-NADPHX</name>
        <dbReference type="ChEBI" id="CHEBI:64076"/>
    </ligand>
</feature>
<feature type="binding site" evidence="18">
    <location>
        <position position="158"/>
    </location>
    <ligand>
        <name>K(+)</name>
        <dbReference type="ChEBI" id="CHEBI:29103"/>
    </ligand>
</feature>
<keyword evidence="9 18" id="KW-0630">Potassium</keyword>
<evidence type="ECO:0000259" key="21">
    <source>
        <dbReference type="PROSITE" id="PS51385"/>
    </source>
</evidence>
<feature type="binding site" evidence="17">
    <location>
        <position position="353"/>
    </location>
    <ligand>
        <name>(6S)-NADPHX</name>
        <dbReference type="ChEBI" id="CHEBI:64076"/>
    </ligand>
</feature>
<gene>
    <name evidence="18" type="primary">nnrE</name>
    <name evidence="17" type="synonym">nnrD</name>
    <name evidence="22" type="ORF">DC094_07380</name>
</gene>
<dbReference type="AlphaFoldDB" id="A0A2V1GVI1"/>
<evidence type="ECO:0000256" key="4">
    <source>
        <dbReference type="ARBA" id="ARBA00009524"/>
    </source>
</evidence>
<dbReference type="GO" id="GO:0005524">
    <property type="term" value="F:ATP binding"/>
    <property type="evidence" value="ECO:0007669"/>
    <property type="project" value="UniProtKB-UniRule"/>
</dbReference>
<comment type="cofactor">
    <cofactor evidence="17">
        <name>Mg(2+)</name>
        <dbReference type="ChEBI" id="CHEBI:18420"/>
    </cofactor>
</comment>
<dbReference type="GO" id="GO:0052856">
    <property type="term" value="F:NAD(P)HX epimerase activity"/>
    <property type="evidence" value="ECO:0007669"/>
    <property type="project" value="UniProtKB-UniRule"/>
</dbReference>
<evidence type="ECO:0000256" key="17">
    <source>
        <dbReference type="HAMAP-Rule" id="MF_01965"/>
    </source>
</evidence>
<dbReference type="PANTHER" id="PTHR12592:SF0">
    <property type="entry name" value="ATP-DEPENDENT (S)-NAD(P)H-HYDRATE DEHYDRATASE"/>
    <property type="match status" value="1"/>
</dbReference>
<comment type="function">
    <text evidence="14 19">Bifunctional enzyme that catalyzes the epimerization of the S- and R-forms of NAD(P)HX and the dehydration of the S-form of NAD(P)HX at the expense of ADP, which is converted to AMP. This allows the repair of both epimers of NAD(P)HX, a damaged form of NAD(P)H that is a result of enzymatic or heat-dependent hydration.</text>
</comment>
<evidence type="ECO:0000256" key="18">
    <source>
        <dbReference type="HAMAP-Rule" id="MF_01966"/>
    </source>
</evidence>
<keyword evidence="6 17" id="KW-0547">Nucleotide-binding</keyword>
<evidence type="ECO:0000256" key="14">
    <source>
        <dbReference type="ARBA" id="ARBA00025153"/>
    </source>
</evidence>
<evidence type="ECO:0000256" key="16">
    <source>
        <dbReference type="ARBA" id="ARBA00049209"/>
    </source>
</evidence>
<evidence type="ECO:0000256" key="12">
    <source>
        <dbReference type="ARBA" id="ARBA00023239"/>
    </source>
</evidence>
<feature type="binding site" evidence="18">
    <location>
        <position position="93"/>
    </location>
    <ligand>
        <name>K(+)</name>
        <dbReference type="ChEBI" id="CHEBI:29103"/>
    </ligand>
</feature>
<feature type="domain" description="YjeF C-terminal" evidence="20">
    <location>
        <begin position="258"/>
        <end position="529"/>
    </location>
</feature>
<dbReference type="InterPro" id="IPR000631">
    <property type="entry name" value="CARKD"/>
</dbReference>
<evidence type="ECO:0000256" key="11">
    <source>
        <dbReference type="ARBA" id="ARBA00023235"/>
    </source>
</evidence>
<proteinExistence type="inferred from homology"/>
<dbReference type="HAMAP" id="MF_01966">
    <property type="entry name" value="NADHX_epimerase"/>
    <property type="match status" value="1"/>
</dbReference>
<feature type="binding site" evidence="18">
    <location>
        <position position="191"/>
    </location>
    <ligand>
        <name>(6S)-NADPHX</name>
        <dbReference type="ChEBI" id="CHEBI:64076"/>
    </ligand>
</feature>
<evidence type="ECO:0000256" key="2">
    <source>
        <dbReference type="ARBA" id="ARBA00000909"/>
    </source>
</evidence>
<comment type="similarity">
    <text evidence="3 19">In the N-terminal section; belongs to the NnrE/AIBP family.</text>
</comment>
<name>A0A2V1GVI1_9GAMM</name>
<evidence type="ECO:0000256" key="3">
    <source>
        <dbReference type="ARBA" id="ARBA00006001"/>
    </source>
</evidence>
<dbReference type="EC" id="4.2.1.136" evidence="19"/>
<comment type="similarity">
    <text evidence="18">Belongs to the NnrE/AIBP family.</text>
</comment>
<feature type="binding site" evidence="17">
    <location>
        <position position="471"/>
    </location>
    <ligand>
        <name>(6S)-NADPHX</name>
        <dbReference type="ChEBI" id="CHEBI:64076"/>
    </ligand>
</feature>
<dbReference type="Pfam" id="PF01256">
    <property type="entry name" value="Carb_kinase"/>
    <property type="match status" value="1"/>
</dbReference>
<dbReference type="PROSITE" id="PS51385">
    <property type="entry name" value="YJEF_N"/>
    <property type="match status" value="1"/>
</dbReference>
<comment type="similarity">
    <text evidence="17">Belongs to the NnrD/CARKD family.</text>
</comment>
<feature type="binding site" evidence="17">
    <location>
        <begin position="442"/>
        <end position="446"/>
    </location>
    <ligand>
        <name>AMP</name>
        <dbReference type="ChEBI" id="CHEBI:456215"/>
    </ligand>
</feature>
<feature type="binding site" evidence="17">
    <location>
        <position position="293"/>
    </location>
    <ligand>
        <name>(6S)-NADPHX</name>
        <dbReference type="ChEBI" id="CHEBI:64076"/>
    </ligand>
</feature>
<keyword evidence="13" id="KW-0511">Multifunctional enzyme</keyword>
<dbReference type="InterPro" id="IPR036652">
    <property type="entry name" value="YjeF_N_dom_sf"/>
</dbReference>
<sequence length="530" mass="55211">MIGTCGCHILPFQLNIFMPEKKPMAQNRSTTQALYLNHQVRDIDYTAIHRLPAHLRIDGYALMCRAGLAAFKQLRQHWPTCQSLLVFTGPGNNGGDAWVVAKLAHQAGISVQVIFISAPTSQSCIQAAADYHAAGGTSKAVDFQMLDQDLAKADCLVDGLLGSGFSGVLRGDYPQLIQMINAANKPLLALDIPSGLNGDNGVASASTIVADLTISFIAATLGLFTADASHFTGKVIVEDLQLPAQAFLAHVPVGHLLDSQLPKSLIQPRHGNSYKNHHGHLLLAGGSQNMGGAILLAATAAAKTGAGLVSSLVNDNYCPAFTAAHPGIMFAGWKSADLQLMLNKANALVIGPGMGQSSQAQQLVSALIDNDLPKVIDADALNLLASQAALTDKLQKNAPLVITPHPGEAARLLNISTIEVQSDRLSAVKLLQQKFGGVAVLKGAGSLIYDGQQLWCCPFGNPGMAVAGMGDLLAGIIGSFLAQGHSALNSACLGVLIHAQAGDIAADAGQIGLQAVDLLPSLRGLVNPTC</sequence>
<keyword evidence="10 17" id="KW-0520">NAD</keyword>
<feature type="binding site" evidence="17">
    <location>
        <position position="405"/>
    </location>
    <ligand>
        <name>(6S)-NADPHX</name>
        <dbReference type="ChEBI" id="CHEBI:64076"/>
    </ligand>
</feature>
<comment type="cofactor">
    <cofactor evidence="18 19">
        <name>K(+)</name>
        <dbReference type="ChEBI" id="CHEBI:29103"/>
    </cofactor>
    <text evidence="18 19">Binds 1 potassium ion per subunit.</text>
</comment>
<dbReference type="GO" id="GO:0052855">
    <property type="term" value="F:ADP-dependent NAD(P)H-hydrate dehydratase activity"/>
    <property type="evidence" value="ECO:0007669"/>
    <property type="project" value="UniProtKB-UniRule"/>
</dbReference>
<evidence type="ECO:0000256" key="9">
    <source>
        <dbReference type="ARBA" id="ARBA00022958"/>
    </source>
</evidence>
<feature type="binding site" evidence="17">
    <location>
        <position position="470"/>
    </location>
    <ligand>
        <name>AMP</name>
        <dbReference type="ChEBI" id="CHEBI:456215"/>
    </ligand>
</feature>
<comment type="catalytic activity">
    <reaction evidence="2 18 19">
        <text>(6R)-NADPHX = (6S)-NADPHX</text>
        <dbReference type="Rhea" id="RHEA:32227"/>
        <dbReference type="ChEBI" id="CHEBI:64076"/>
        <dbReference type="ChEBI" id="CHEBI:64077"/>
        <dbReference type="EC" id="5.1.99.6"/>
    </reaction>
</comment>
<dbReference type="PROSITE" id="PS51383">
    <property type="entry name" value="YJEF_C_3"/>
    <property type="match status" value="1"/>
</dbReference>
<comment type="similarity">
    <text evidence="4 19">In the C-terminal section; belongs to the NnrD/CARKD family.</text>
</comment>
<dbReference type="NCBIfam" id="TIGR00197">
    <property type="entry name" value="yjeF_nterm"/>
    <property type="match status" value="1"/>
</dbReference>
<dbReference type="Proteomes" id="UP000244906">
    <property type="component" value="Unassembled WGS sequence"/>
</dbReference>
<comment type="function">
    <text evidence="17">Catalyzes the dehydration of the S-form of NAD(P)HX at the expense of ADP, which is converted to AMP. Together with NAD(P)HX epimerase, which catalyzes the epimerization of the S- and R-forms, the enzyme allows the repair of both epimers of NAD(P)HX, a damaged form of NAD(P)H that is a result of enzymatic or heat-dependent hydration.</text>
</comment>
<evidence type="ECO:0000313" key="22">
    <source>
        <dbReference type="EMBL" id="PVZ70405.1"/>
    </source>
</evidence>
<evidence type="ECO:0000256" key="19">
    <source>
        <dbReference type="PIRNR" id="PIRNR017184"/>
    </source>
</evidence>
<dbReference type="GO" id="GO:0046872">
    <property type="term" value="F:metal ion binding"/>
    <property type="evidence" value="ECO:0007669"/>
    <property type="project" value="UniProtKB-UniRule"/>
</dbReference>
<dbReference type="PANTHER" id="PTHR12592">
    <property type="entry name" value="ATP-DEPENDENT (S)-NAD(P)H-HYDRATE DEHYDRATASE FAMILY MEMBER"/>
    <property type="match status" value="1"/>
</dbReference>
<protein>
    <recommendedName>
        <fullName evidence="19">Bifunctional NAD(P)H-hydrate repair enzyme</fullName>
    </recommendedName>
    <alternativeName>
        <fullName evidence="19">Nicotinamide nucleotide repair protein</fullName>
    </alternativeName>
    <domain>
        <recommendedName>
            <fullName evidence="19">ADP-dependent (S)-NAD(P)H-hydrate dehydratase</fullName>
            <ecNumber evidence="19">4.2.1.136</ecNumber>
        </recommendedName>
        <alternativeName>
            <fullName evidence="19">ADP-dependent NAD(P)HX dehydratase</fullName>
        </alternativeName>
    </domain>
    <domain>
        <recommendedName>
            <fullName evidence="19">NAD(P)H-hydrate epimerase</fullName>
            <ecNumber evidence="19">5.1.99.6</ecNumber>
        </recommendedName>
    </domain>
</protein>
<reference evidence="22 23" key="1">
    <citation type="submission" date="2018-04" db="EMBL/GenBank/DDBJ databases">
        <title>Thalassorhabdus spongiae gen. nov., sp. nov., isolated from a marine sponge in South-West Iceland.</title>
        <authorList>
            <person name="Knobloch S."/>
            <person name="Daussin A."/>
            <person name="Johannsson R."/>
            <person name="Marteinsson V.T."/>
        </authorList>
    </citation>
    <scope>NUCLEOTIDE SEQUENCE [LARGE SCALE GENOMIC DNA]</scope>
    <source>
        <strain evidence="22 23">Hp12</strain>
    </source>
</reference>
<feature type="binding site" evidence="18">
    <location>
        <position position="194"/>
    </location>
    <ligand>
        <name>K(+)</name>
        <dbReference type="ChEBI" id="CHEBI:29103"/>
    </ligand>
</feature>
<evidence type="ECO:0000256" key="13">
    <source>
        <dbReference type="ARBA" id="ARBA00023268"/>
    </source>
</evidence>
<comment type="caution">
    <text evidence="22">The sequence shown here is derived from an EMBL/GenBank/DDBJ whole genome shotgun (WGS) entry which is preliminary data.</text>
</comment>
<comment type="catalytic activity">
    <reaction evidence="15 17 19">
        <text>(6S)-NADHX + ADP = AMP + phosphate + NADH + H(+)</text>
        <dbReference type="Rhea" id="RHEA:32223"/>
        <dbReference type="ChEBI" id="CHEBI:15378"/>
        <dbReference type="ChEBI" id="CHEBI:43474"/>
        <dbReference type="ChEBI" id="CHEBI:57945"/>
        <dbReference type="ChEBI" id="CHEBI:64074"/>
        <dbReference type="ChEBI" id="CHEBI:456215"/>
        <dbReference type="ChEBI" id="CHEBI:456216"/>
        <dbReference type="EC" id="4.2.1.136"/>
    </reaction>
</comment>
<keyword evidence="12 17" id="KW-0456">Lyase</keyword>
<evidence type="ECO:0000256" key="15">
    <source>
        <dbReference type="ARBA" id="ARBA00048238"/>
    </source>
</evidence>
<comment type="catalytic activity">
    <reaction evidence="16 17 19">
        <text>(6S)-NADPHX + ADP = AMP + phosphate + NADPH + H(+)</text>
        <dbReference type="Rhea" id="RHEA:32235"/>
        <dbReference type="ChEBI" id="CHEBI:15378"/>
        <dbReference type="ChEBI" id="CHEBI:43474"/>
        <dbReference type="ChEBI" id="CHEBI:57783"/>
        <dbReference type="ChEBI" id="CHEBI:64076"/>
        <dbReference type="ChEBI" id="CHEBI:456215"/>
        <dbReference type="ChEBI" id="CHEBI:456216"/>
        <dbReference type="EC" id="4.2.1.136"/>
    </reaction>
</comment>
<keyword evidence="8 17" id="KW-0521">NADP</keyword>
<dbReference type="NCBIfam" id="TIGR00196">
    <property type="entry name" value="yjeF_cterm"/>
    <property type="match status" value="1"/>
</dbReference>
<dbReference type="SUPFAM" id="SSF53613">
    <property type="entry name" value="Ribokinase-like"/>
    <property type="match status" value="1"/>
</dbReference>
<dbReference type="Gene3D" id="3.40.50.10260">
    <property type="entry name" value="YjeF N-terminal domain"/>
    <property type="match status" value="1"/>
</dbReference>
<dbReference type="HAMAP" id="MF_01965">
    <property type="entry name" value="NADHX_dehydratase"/>
    <property type="match status" value="1"/>
</dbReference>
<evidence type="ECO:0000256" key="7">
    <source>
        <dbReference type="ARBA" id="ARBA00022840"/>
    </source>
</evidence>
<feature type="domain" description="YjeF N-terminal" evidence="21">
    <location>
        <begin position="40"/>
        <end position="248"/>
    </location>
</feature>
<dbReference type="EC" id="5.1.99.6" evidence="19"/>
<accession>A0A2V1GVI1</accession>
<dbReference type="InterPro" id="IPR029056">
    <property type="entry name" value="Ribokinase-like"/>
</dbReference>
<evidence type="ECO:0000256" key="6">
    <source>
        <dbReference type="ARBA" id="ARBA00022741"/>
    </source>
</evidence>
<evidence type="ECO:0000256" key="1">
    <source>
        <dbReference type="ARBA" id="ARBA00000013"/>
    </source>
</evidence>
<dbReference type="InterPro" id="IPR030677">
    <property type="entry name" value="Nnr"/>
</dbReference>
<dbReference type="GO" id="GO:0046496">
    <property type="term" value="P:nicotinamide nucleotide metabolic process"/>
    <property type="evidence" value="ECO:0007669"/>
    <property type="project" value="UniProtKB-UniRule"/>
</dbReference>
<keyword evidence="7 17" id="KW-0067">ATP-binding</keyword>
<dbReference type="GO" id="GO:0110051">
    <property type="term" value="P:metabolite repair"/>
    <property type="evidence" value="ECO:0007669"/>
    <property type="project" value="TreeGrafter"/>
</dbReference>
<dbReference type="Pfam" id="PF03853">
    <property type="entry name" value="YjeF_N"/>
    <property type="match status" value="1"/>
</dbReference>
<evidence type="ECO:0000256" key="8">
    <source>
        <dbReference type="ARBA" id="ARBA00022857"/>
    </source>
</evidence>
<comment type="catalytic activity">
    <reaction evidence="1 18 19">
        <text>(6R)-NADHX = (6S)-NADHX</text>
        <dbReference type="Rhea" id="RHEA:32215"/>
        <dbReference type="ChEBI" id="CHEBI:64074"/>
        <dbReference type="ChEBI" id="CHEBI:64075"/>
        <dbReference type="EC" id="5.1.99.6"/>
    </reaction>
</comment>